<evidence type="ECO:0000313" key="2">
    <source>
        <dbReference type="EMBL" id="EFI99114.1"/>
    </source>
</evidence>
<accession>D8PXP5</accession>
<feature type="region of interest" description="Disordered" evidence="1">
    <location>
        <begin position="59"/>
        <end position="144"/>
    </location>
</feature>
<gene>
    <name evidence="2" type="ORF">SCHCODRAFT_107249</name>
</gene>
<feature type="compositionally biased region" description="Pro residues" evidence="1">
    <location>
        <begin position="96"/>
        <end position="118"/>
    </location>
</feature>
<dbReference type="OrthoDB" id="3101219at2759"/>
<feature type="compositionally biased region" description="Basic residues" evidence="1">
    <location>
        <begin position="61"/>
        <end position="76"/>
    </location>
</feature>
<evidence type="ECO:0000256" key="1">
    <source>
        <dbReference type="SAM" id="MobiDB-lite"/>
    </source>
</evidence>
<reference evidence="2 3" key="1">
    <citation type="journal article" date="2010" name="Nat. Biotechnol.">
        <title>Genome sequence of the model mushroom Schizophyllum commune.</title>
        <authorList>
            <person name="Ohm R.A."/>
            <person name="de Jong J.F."/>
            <person name="Lugones L.G."/>
            <person name="Aerts A."/>
            <person name="Kothe E."/>
            <person name="Stajich J.E."/>
            <person name="de Vries R.P."/>
            <person name="Record E."/>
            <person name="Levasseur A."/>
            <person name="Baker S.E."/>
            <person name="Bartholomew K.A."/>
            <person name="Coutinho P.M."/>
            <person name="Erdmann S."/>
            <person name="Fowler T.J."/>
            <person name="Gathman A.C."/>
            <person name="Lombard V."/>
            <person name="Henrissat B."/>
            <person name="Knabe N."/>
            <person name="Kuees U."/>
            <person name="Lilly W.W."/>
            <person name="Lindquist E."/>
            <person name="Lucas S."/>
            <person name="Magnuson J.K."/>
            <person name="Piumi F."/>
            <person name="Raudaskoski M."/>
            <person name="Salamov A."/>
            <person name="Schmutz J."/>
            <person name="Schwarze F.W.M.R."/>
            <person name="vanKuyk P.A."/>
            <person name="Horton J.S."/>
            <person name="Grigoriev I.V."/>
            <person name="Woesten H.A.B."/>
        </authorList>
    </citation>
    <scope>NUCLEOTIDE SEQUENCE [LARGE SCALE GENOMIC DNA]</scope>
    <source>
        <strain evidence="3">H4-8 / FGSC 9210</strain>
    </source>
</reference>
<dbReference type="RefSeq" id="XP_003034017.1">
    <property type="nucleotide sequence ID" value="XM_003033971.1"/>
</dbReference>
<dbReference type="AlphaFoldDB" id="D8PXP5"/>
<feature type="compositionally biased region" description="Low complexity" evidence="1">
    <location>
        <begin position="119"/>
        <end position="134"/>
    </location>
</feature>
<organism evidence="3">
    <name type="scientific">Schizophyllum commune (strain H4-8 / FGSC 9210)</name>
    <name type="common">Split gill fungus</name>
    <dbReference type="NCBI Taxonomy" id="578458"/>
    <lineage>
        <taxon>Eukaryota</taxon>
        <taxon>Fungi</taxon>
        <taxon>Dikarya</taxon>
        <taxon>Basidiomycota</taxon>
        <taxon>Agaricomycotina</taxon>
        <taxon>Agaricomycetes</taxon>
        <taxon>Agaricomycetidae</taxon>
        <taxon>Agaricales</taxon>
        <taxon>Schizophyllaceae</taxon>
        <taxon>Schizophyllum</taxon>
    </lineage>
</organism>
<name>D8PXP5_SCHCM</name>
<feature type="non-terminal residue" evidence="2">
    <location>
        <position position="405"/>
    </location>
</feature>
<feature type="region of interest" description="Disordered" evidence="1">
    <location>
        <begin position="169"/>
        <end position="225"/>
    </location>
</feature>
<sequence>MNSYPLPPTLEALNHVSPVRLPNSYGLTLGFASPRHLAEAVDVTPRGERQWWVDPSVEEHRHHRRRQGIHRRSHHRTPPETHHPSQRANLAHANPYAPPTPAPRPVRAPMPAPAPPVVPTQAVTAQAPAPRPQQHVGVRPAPAPQTYFTNAAPVIPPMPVPSVAPVQPEYRATNNCGDHPLPYDPESYTRYFHPSGAPAPRVIPAPAAAPPPPPTQNADSRPSRGRRLSNAFKSLFHKGDCSRASAPAAPPQVVYVPIPAAAAQPAAPQTAPQPAPLNRPAAIDHRAEGTTARSSPAFNIYTCDMLPQIYGAGRDFQRDPHWKGADKKKINVLMPVDLLDCWSIFFNAPNLREIHFWHITGDDSYRVFPQVDVPKLKSLHKGFVALRLTTPGDAQKGSPMTSPPI</sequence>
<dbReference type="OMA" id="RNITHPP"/>
<dbReference type="InParanoid" id="D8PXP5"/>
<dbReference type="GeneID" id="9585810"/>
<dbReference type="EMBL" id="GL377304">
    <property type="protein sequence ID" value="EFI99114.1"/>
    <property type="molecule type" value="Genomic_DNA"/>
</dbReference>
<protein>
    <submittedName>
        <fullName evidence="2">Uncharacterized protein</fullName>
    </submittedName>
</protein>
<dbReference type="HOGENOM" id="CLU_045168_0_0_1"/>
<proteinExistence type="predicted"/>
<dbReference type="Proteomes" id="UP000007431">
    <property type="component" value="Unassembled WGS sequence"/>
</dbReference>
<feature type="compositionally biased region" description="Pro residues" evidence="1">
    <location>
        <begin position="201"/>
        <end position="215"/>
    </location>
</feature>
<evidence type="ECO:0000313" key="3">
    <source>
        <dbReference type="Proteomes" id="UP000007431"/>
    </source>
</evidence>
<keyword evidence="3" id="KW-1185">Reference proteome</keyword>
<dbReference type="VEuPathDB" id="FungiDB:SCHCODRAFT_02570336"/>
<dbReference type="KEGG" id="scm:SCHCO_02570336"/>